<name>A0A366DXM0_9HYPH</name>
<reference evidence="1 2" key="1">
    <citation type="submission" date="2018-06" db="EMBL/GenBank/DDBJ databases">
        <title>Genomic Encyclopedia of Type Strains, Phase IV (KMG-IV): sequencing the most valuable type-strain genomes for metagenomic binning, comparative biology and taxonomic classification.</title>
        <authorList>
            <person name="Goeker M."/>
        </authorList>
    </citation>
    <scope>NUCLEOTIDE SEQUENCE [LARGE SCALE GENOMIC DNA]</scope>
    <source>
        <strain evidence="1 2">DSM 25619</strain>
    </source>
</reference>
<dbReference type="AlphaFoldDB" id="A0A366DXM0"/>
<dbReference type="Proteomes" id="UP000252893">
    <property type="component" value="Unassembled WGS sequence"/>
</dbReference>
<sequence>MVTVRFDYLNVICVSEKGMRGQGNTPTIIAATKTKAAQNTKALIERVKPIWMPPEQVVSSVLYAACATHKVRKHISETVKFRNICLTSNRKFVATNRFKLLRH</sequence>
<accession>A0A366DXM0</accession>
<evidence type="ECO:0000313" key="2">
    <source>
        <dbReference type="Proteomes" id="UP000252893"/>
    </source>
</evidence>
<dbReference type="RefSeq" id="WP_113944727.1">
    <property type="nucleotide sequence ID" value="NZ_JBHEEG010000001.1"/>
</dbReference>
<organism evidence="1 2">
    <name type="scientific">Pseudochrobactrum asaccharolyticum</name>
    <dbReference type="NCBI Taxonomy" id="354351"/>
    <lineage>
        <taxon>Bacteria</taxon>
        <taxon>Pseudomonadati</taxon>
        <taxon>Pseudomonadota</taxon>
        <taxon>Alphaproteobacteria</taxon>
        <taxon>Hyphomicrobiales</taxon>
        <taxon>Brucellaceae</taxon>
        <taxon>Pseudochrobactrum</taxon>
    </lineage>
</organism>
<keyword evidence="2" id="KW-1185">Reference proteome</keyword>
<proteinExistence type="predicted"/>
<gene>
    <name evidence="1" type="ORF">DFR47_104221</name>
</gene>
<comment type="caution">
    <text evidence="1">The sequence shown here is derived from an EMBL/GenBank/DDBJ whole genome shotgun (WGS) entry which is preliminary data.</text>
</comment>
<dbReference type="EMBL" id="QNRH01000004">
    <property type="protein sequence ID" value="RBO94861.1"/>
    <property type="molecule type" value="Genomic_DNA"/>
</dbReference>
<evidence type="ECO:0000313" key="1">
    <source>
        <dbReference type="EMBL" id="RBO94861.1"/>
    </source>
</evidence>
<protein>
    <submittedName>
        <fullName evidence="1">Uncharacterized protein</fullName>
    </submittedName>
</protein>